<keyword evidence="2" id="KW-0378">Hydrolase</keyword>
<keyword evidence="3" id="KW-1185">Reference proteome</keyword>
<gene>
    <name evidence="2" type="ORF">GJR95_29670</name>
</gene>
<dbReference type="InterPro" id="IPR036526">
    <property type="entry name" value="C-N_Hydrolase_sf"/>
</dbReference>
<organism evidence="2 3">
    <name type="scientific">Spirosoma endbachense</name>
    <dbReference type="NCBI Taxonomy" id="2666025"/>
    <lineage>
        <taxon>Bacteria</taxon>
        <taxon>Pseudomonadati</taxon>
        <taxon>Bacteroidota</taxon>
        <taxon>Cytophagia</taxon>
        <taxon>Cytophagales</taxon>
        <taxon>Cytophagaceae</taxon>
        <taxon>Spirosoma</taxon>
    </lineage>
</organism>
<dbReference type="CDD" id="cd07197">
    <property type="entry name" value="nitrilase"/>
    <property type="match status" value="1"/>
</dbReference>
<dbReference type="GO" id="GO:0016787">
    <property type="term" value="F:hydrolase activity"/>
    <property type="evidence" value="ECO:0007669"/>
    <property type="project" value="UniProtKB-KW"/>
</dbReference>
<dbReference type="PANTHER" id="PTHR23088:SF27">
    <property type="entry name" value="DEAMINATED GLUTATHIONE AMIDASE"/>
    <property type="match status" value="1"/>
</dbReference>
<dbReference type="Proteomes" id="UP000464577">
    <property type="component" value="Chromosome"/>
</dbReference>
<dbReference type="Pfam" id="PF00795">
    <property type="entry name" value="CN_hydrolase"/>
    <property type="match status" value="1"/>
</dbReference>
<dbReference type="PROSITE" id="PS50263">
    <property type="entry name" value="CN_HYDROLASE"/>
    <property type="match status" value="1"/>
</dbReference>
<dbReference type="SUPFAM" id="SSF56317">
    <property type="entry name" value="Carbon-nitrogen hydrolase"/>
    <property type="match status" value="1"/>
</dbReference>
<dbReference type="Gene3D" id="3.60.110.10">
    <property type="entry name" value="Carbon-nitrogen hydrolase"/>
    <property type="match status" value="1"/>
</dbReference>
<reference evidence="2 3" key="1">
    <citation type="submission" date="2019-11" db="EMBL/GenBank/DDBJ databases">
        <title>Spirosoma endbachense sp. nov., isolated from a natural salt meadow.</title>
        <authorList>
            <person name="Rojas J."/>
            <person name="Ambika Manirajan B."/>
            <person name="Ratering S."/>
            <person name="Suarez C."/>
            <person name="Geissler-Plaum R."/>
            <person name="Schnell S."/>
        </authorList>
    </citation>
    <scope>NUCLEOTIDE SEQUENCE [LARGE SCALE GENOMIC DNA]</scope>
    <source>
        <strain evidence="2 3">I-24</strain>
    </source>
</reference>
<accession>A0A6P1W0G7</accession>
<dbReference type="KEGG" id="senf:GJR95_29670"/>
<evidence type="ECO:0000259" key="1">
    <source>
        <dbReference type="PROSITE" id="PS50263"/>
    </source>
</evidence>
<proteinExistence type="predicted"/>
<dbReference type="RefSeq" id="WP_162389326.1">
    <property type="nucleotide sequence ID" value="NZ_CP045997.1"/>
</dbReference>
<protein>
    <submittedName>
        <fullName evidence="2">Carbon-nitrogen hydrolase family protein</fullName>
    </submittedName>
</protein>
<feature type="domain" description="CN hydrolase" evidence="1">
    <location>
        <begin position="3"/>
        <end position="241"/>
    </location>
</feature>
<dbReference type="PANTHER" id="PTHR23088">
    <property type="entry name" value="NITRILASE-RELATED"/>
    <property type="match status" value="1"/>
</dbReference>
<dbReference type="InterPro" id="IPR003010">
    <property type="entry name" value="C-N_Hydrolase"/>
</dbReference>
<dbReference type="AlphaFoldDB" id="A0A6P1W0G7"/>
<name>A0A6P1W0G7_9BACT</name>
<sequence>MPTKVAVCQVPDIRQDVQTSLNWIESFTQQAEENAACLVCFPECFLQGYLTQQALAKKYALNLNSPFFKAILNRLATYRPAIVVGLIEEEENRIFNTAVVIRQGKLLGKYRKIHLLPGEQVFTAGHEYPVFDIDELRFGITICYDTQFTQPAAKLAGQGAKLILCPANNMMRYQTAETYKHIHHQVRMERVKENQVWLMSADVTGEYEGRIGYGPTSAINPAGVVVAQVPLLQTGIVFAEL</sequence>
<dbReference type="EMBL" id="CP045997">
    <property type="protein sequence ID" value="QHV98921.1"/>
    <property type="molecule type" value="Genomic_DNA"/>
</dbReference>
<evidence type="ECO:0000313" key="2">
    <source>
        <dbReference type="EMBL" id="QHV98921.1"/>
    </source>
</evidence>
<evidence type="ECO:0000313" key="3">
    <source>
        <dbReference type="Proteomes" id="UP000464577"/>
    </source>
</evidence>